<feature type="transmembrane region" description="Helical" evidence="1">
    <location>
        <begin position="12"/>
        <end position="28"/>
    </location>
</feature>
<reference evidence="3 4" key="1">
    <citation type="submission" date="2019-08" db="EMBL/GenBank/DDBJ databases">
        <title>Genome sequencing of Paenibacillus faecis DSM 23593(T).</title>
        <authorList>
            <person name="Kook J.-K."/>
            <person name="Park S.-N."/>
            <person name="Lim Y.K."/>
        </authorList>
    </citation>
    <scope>NUCLEOTIDE SEQUENCE [LARGE SCALE GENOMIC DNA]</scope>
    <source>
        <strain evidence="3 4">DSM 23593</strain>
    </source>
</reference>
<name>A0A5D0CT83_9BACL</name>
<dbReference type="PANTHER" id="PTHR42736:SF1">
    <property type="entry name" value="PROTEIN-GLUTAMINE GAMMA-GLUTAMYLTRANSFERASE"/>
    <property type="match status" value="1"/>
</dbReference>
<keyword evidence="4" id="KW-1185">Reference proteome</keyword>
<dbReference type="OrthoDB" id="9804872at2"/>
<protein>
    <submittedName>
        <fullName evidence="3">Transglutaminase domain-containing protein</fullName>
    </submittedName>
</protein>
<organism evidence="3 4">
    <name type="scientific">Paenibacillus faecis</name>
    <dbReference type="NCBI Taxonomy" id="862114"/>
    <lineage>
        <taxon>Bacteria</taxon>
        <taxon>Bacillati</taxon>
        <taxon>Bacillota</taxon>
        <taxon>Bacilli</taxon>
        <taxon>Bacillales</taxon>
        <taxon>Paenibacillaceae</taxon>
        <taxon>Paenibacillus</taxon>
    </lineage>
</organism>
<dbReference type="Proteomes" id="UP000325218">
    <property type="component" value="Unassembled WGS sequence"/>
</dbReference>
<feature type="transmembrane region" description="Helical" evidence="1">
    <location>
        <begin position="34"/>
        <end position="56"/>
    </location>
</feature>
<dbReference type="Gene3D" id="3.10.620.30">
    <property type="match status" value="1"/>
</dbReference>
<keyword evidence="1" id="KW-0472">Membrane</keyword>
<dbReference type="PANTHER" id="PTHR42736">
    <property type="entry name" value="PROTEIN-GLUTAMINE GAMMA-GLUTAMYLTRANSFERASE"/>
    <property type="match status" value="1"/>
</dbReference>
<gene>
    <name evidence="3" type="ORF">FRY98_09185</name>
</gene>
<dbReference type="InterPro" id="IPR002931">
    <property type="entry name" value="Transglutaminase-like"/>
</dbReference>
<dbReference type="AlphaFoldDB" id="A0A5D0CT83"/>
<evidence type="ECO:0000256" key="1">
    <source>
        <dbReference type="SAM" id="Phobius"/>
    </source>
</evidence>
<proteinExistence type="predicted"/>
<dbReference type="InterPro" id="IPR038765">
    <property type="entry name" value="Papain-like_cys_pep_sf"/>
</dbReference>
<feature type="domain" description="Transglutaminase-like" evidence="2">
    <location>
        <begin position="500"/>
        <end position="580"/>
    </location>
</feature>
<accession>A0A5D0CT83</accession>
<comment type="caution">
    <text evidence="3">The sequence shown here is derived from an EMBL/GenBank/DDBJ whole genome shotgun (WGS) entry which is preliminary data.</text>
</comment>
<feature type="transmembrane region" description="Helical" evidence="1">
    <location>
        <begin position="193"/>
        <end position="211"/>
    </location>
</feature>
<dbReference type="InterPro" id="IPR052901">
    <property type="entry name" value="Bact_TGase-like"/>
</dbReference>
<feature type="transmembrane region" description="Helical" evidence="1">
    <location>
        <begin position="131"/>
        <end position="150"/>
    </location>
</feature>
<dbReference type="RefSeq" id="WP_148451472.1">
    <property type="nucleotide sequence ID" value="NZ_VSDO01000002.1"/>
</dbReference>
<feature type="transmembrane region" description="Helical" evidence="1">
    <location>
        <begin position="626"/>
        <end position="650"/>
    </location>
</feature>
<dbReference type="SMART" id="SM00460">
    <property type="entry name" value="TGc"/>
    <property type="match status" value="1"/>
</dbReference>
<keyword evidence="1" id="KW-0812">Transmembrane</keyword>
<dbReference type="SUPFAM" id="SSF54001">
    <property type="entry name" value="Cysteine proteinases"/>
    <property type="match status" value="1"/>
</dbReference>
<sequence>MKRAVNRQYSWYRIFAVLWLLLIGMQWVDYTEPLWFSETTTLVTVTLLTIAIIEVLPVPSPWKWSIKIIAVVLGWRAVLVVMGAYVPYGPFFPDQLQGMAQHFVPYIWFSLGAWVLFELALELLTGKRSVLLFMAANLITFTILDSFTSYYLWQNVAWTVFAGLGWLASLHFRNFQLKYPLGWRRMRSQPLKLAFNILAIFSCILLVGISMPTVSPILTDPYTAWKNRESASEPADSAALPAVAAANTPTDQGDDRTEVQSGYSRDDRELGGGFEFSYTPVMSVETPVRSYWRGETRRTYTGEGWAGLGQEGRDYELFHENPTGTLPHKEQAPKTEVRRVEQTITMQNEEVYPVLFGGYAMKSVEVLDEGVFSSNLEWTEKEGELFWLGMGQAVNRGEESTRLYPRKYKVVSDIPIIPLEEVRRATYEELYPERKYREYLQIPNGFPDRVRELAEQVTAEGATPYAKMELLQAYLRQNYEYTNKPDLSRKKSKDFVDGFLFDVKQGYCDYFSTSMVMMARSLGVPARWVKGYAPGSQPDPEFLQRYPENGMAYRVNNADAHSWAELYFGDYGWIPFEATPGFDAPILYDEEEDVPALAETTPQDETTSKANPGLMDQLNPATVRTVFLIALAIVVTWVVYHLRSAIYYGFFRLRLGRPLTLSEKAVMETLRIVGKMKRRGFARSGDETLRESFARWKEQEPGISAVLDGLLREFEQASYSPQAFSVSQWRIVQELGHKLSRMTRKRVRIPFLTRS</sequence>
<dbReference type="Pfam" id="PF01841">
    <property type="entry name" value="Transglut_core"/>
    <property type="match status" value="1"/>
</dbReference>
<keyword evidence="1" id="KW-1133">Transmembrane helix</keyword>
<feature type="transmembrane region" description="Helical" evidence="1">
    <location>
        <begin position="156"/>
        <end position="172"/>
    </location>
</feature>
<evidence type="ECO:0000313" key="4">
    <source>
        <dbReference type="Proteomes" id="UP000325218"/>
    </source>
</evidence>
<evidence type="ECO:0000259" key="2">
    <source>
        <dbReference type="SMART" id="SM00460"/>
    </source>
</evidence>
<feature type="transmembrane region" description="Helical" evidence="1">
    <location>
        <begin position="106"/>
        <end position="124"/>
    </location>
</feature>
<feature type="transmembrane region" description="Helical" evidence="1">
    <location>
        <begin position="68"/>
        <end position="86"/>
    </location>
</feature>
<dbReference type="EMBL" id="VSDO01000002">
    <property type="protein sequence ID" value="TYA12870.1"/>
    <property type="molecule type" value="Genomic_DNA"/>
</dbReference>
<evidence type="ECO:0000313" key="3">
    <source>
        <dbReference type="EMBL" id="TYA12870.1"/>
    </source>
</evidence>